<keyword evidence="3" id="KW-1185">Reference proteome</keyword>
<dbReference type="InterPro" id="IPR021109">
    <property type="entry name" value="Peptidase_aspartic_dom_sf"/>
</dbReference>
<name>A0A3B7MLB2_9BACT</name>
<dbReference type="InterPro" id="IPR034122">
    <property type="entry name" value="Retropepsin-like_bacterial"/>
</dbReference>
<dbReference type="Pfam" id="PF13650">
    <property type="entry name" value="Asp_protease_2"/>
    <property type="match status" value="1"/>
</dbReference>
<dbReference type="Proteomes" id="UP000263900">
    <property type="component" value="Chromosome"/>
</dbReference>
<dbReference type="SUPFAM" id="SSF50630">
    <property type="entry name" value="Acid proteases"/>
    <property type="match status" value="2"/>
</dbReference>
<evidence type="ECO:0008006" key="4">
    <source>
        <dbReference type="Google" id="ProtNLM"/>
    </source>
</evidence>
<evidence type="ECO:0000313" key="3">
    <source>
        <dbReference type="Proteomes" id="UP000263900"/>
    </source>
</evidence>
<dbReference type="GO" id="GO:0006508">
    <property type="term" value="P:proteolysis"/>
    <property type="evidence" value="ECO:0007669"/>
    <property type="project" value="InterPro"/>
</dbReference>
<keyword evidence="1" id="KW-0732">Signal</keyword>
<dbReference type="RefSeq" id="WP_119049641.1">
    <property type="nucleotide sequence ID" value="NZ_CP032157.1"/>
</dbReference>
<dbReference type="KEGG" id="pseg:D3H65_07365"/>
<sequence>MRILIVLAVLFATYALHAETNPPLDSLLQRRHYFQLREALASPGKEALPEHRRLYFQAFVHNFFHELPASNKEIALVFRKYSQQFTDKELGRLLGKKIDNHAKLYEYKEAHATSQLLLAKYGHTLSEEERTDVINSDLIWKGLEKVPAQRTRINKDSRIGYKRDIAGLINVPVGFADSTFDFVFDTGANLSVITESYALKAGLDVKDVVFKVRAITGIEVNAKLGIAKTLKLGDVEVDNVVFIVFPDSVLSFAGGAYKIRGIIGFPVIEQLQEVRIDKTGFITVPQEAVNKSIRNFGIDELTPVIHIGVNKDSLAFTFDTGAQTTDLNEPFFNQYKAAIEATGKIYDMQQGGAGGYTTSKAWRVPTTIFTVGGQSVSIPDLGVKTTSSNSKDRFYYGNLGQDVMSQFRELVINFRYMYVDFVK</sequence>
<dbReference type="PROSITE" id="PS00141">
    <property type="entry name" value="ASP_PROTEASE"/>
    <property type="match status" value="1"/>
</dbReference>
<evidence type="ECO:0000256" key="1">
    <source>
        <dbReference type="SAM" id="SignalP"/>
    </source>
</evidence>
<feature type="chain" id="PRO_5017548880" description="Peptidase A2 domain-containing protein" evidence="1">
    <location>
        <begin position="19"/>
        <end position="423"/>
    </location>
</feature>
<dbReference type="GO" id="GO:0004190">
    <property type="term" value="F:aspartic-type endopeptidase activity"/>
    <property type="evidence" value="ECO:0007669"/>
    <property type="project" value="InterPro"/>
</dbReference>
<proteinExistence type="predicted"/>
<feature type="signal peptide" evidence="1">
    <location>
        <begin position="1"/>
        <end position="18"/>
    </location>
</feature>
<dbReference type="Gene3D" id="2.40.70.10">
    <property type="entry name" value="Acid Proteases"/>
    <property type="match status" value="2"/>
</dbReference>
<dbReference type="InterPro" id="IPR001969">
    <property type="entry name" value="Aspartic_peptidase_AS"/>
</dbReference>
<dbReference type="AlphaFoldDB" id="A0A3B7MLB2"/>
<reference evidence="2 3" key="1">
    <citation type="submission" date="2018-09" db="EMBL/GenBank/DDBJ databases">
        <title>Genome sequencing of strain 6GH32-13.</title>
        <authorList>
            <person name="Weon H.-Y."/>
            <person name="Heo J."/>
            <person name="Kwon S.-W."/>
        </authorList>
    </citation>
    <scope>NUCLEOTIDE SEQUENCE [LARGE SCALE GENOMIC DNA]</scope>
    <source>
        <strain evidence="2 3">5GH32-13</strain>
    </source>
</reference>
<evidence type="ECO:0000313" key="2">
    <source>
        <dbReference type="EMBL" id="AXY73806.1"/>
    </source>
</evidence>
<accession>A0A3B7MLB2</accession>
<protein>
    <recommendedName>
        <fullName evidence="4">Peptidase A2 domain-containing protein</fullName>
    </recommendedName>
</protein>
<dbReference type="EMBL" id="CP032157">
    <property type="protein sequence ID" value="AXY73806.1"/>
    <property type="molecule type" value="Genomic_DNA"/>
</dbReference>
<gene>
    <name evidence="2" type="ORF">D3H65_07365</name>
</gene>
<organism evidence="2 3">
    <name type="scientific">Paraflavitalea soli</name>
    <dbReference type="NCBI Taxonomy" id="2315862"/>
    <lineage>
        <taxon>Bacteria</taxon>
        <taxon>Pseudomonadati</taxon>
        <taxon>Bacteroidota</taxon>
        <taxon>Chitinophagia</taxon>
        <taxon>Chitinophagales</taxon>
        <taxon>Chitinophagaceae</taxon>
        <taxon>Paraflavitalea</taxon>
    </lineage>
</organism>
<dbReference type="OrthoDB" id="622881at2"/>
<dbReference type="CDD" id="cd05483">
    <property type="entry name" value="retropepsin_like_bacteria"/>
    <property type="match status" value="1"/>
</dbReference>